<evidence type="ECO:0000256" key="3">
    <source>
        <dbReference type="ARBA" id="ARBA00022833"/>
    </source>
</evidence>
<evidence type="ECO:0000256" key="1">
    <source>
        <dbReference type="ARBA" id="ARBA00022723"/>
    </source>
</evidence>
<dbReference type="GO" id="GO:0008270">
    <property type="term" value="F:zinc ion binding"/>
    <property type="evidence" value="ECO:0007669"/>
    <property type="project" value="UniProtKB-KW"/>
</dbReference>
<dbReference type="Pfam" id="PF04434">
    <property type="entry name" value="SWIM"/>
    <property type="match status" value="1"/>
</dbReference>
<evidence type="ECO:0000256" key="4">
    <source>
        <dbReference type="PROSITE-ProRule" id="PRU00325"/>
    </source>
</evidence>
<dbReference type="InterPro" id="IPR007527">
    <property type="entry name" value="Znf_SWIM"/>
</dbReference>
<keyword evidence="8" id="KW-1185">Reference proteome</keyword>
<proteinExistence type="predicted"/>
<dbReference type="EMBL" id="CACVBM020001174">
    <property type="protein sequence ID" value="CAA7037321.1"/>
    <property type="molecule type" value="Genomic_DNA"/>
</dbReference>
<organism evidence="7 8">
    <name type="scientific">Microthlaspi erraticum</name>
    <dbReference type="NCBI Taxonomy" id="1685480"/>
    <lineage>
        <taxon>Eukaryota</taxon>
        <taxon>Viridiplantae</taxon>
        <taxon>Streptophyta</taxon>
        <taxon>Embryophyta</taxon>
        <taxon>Tracheophyta</taxon>
        <taxon>Spermatophyta</taxon>
        <taxon>Magnoliopsida</taxon>
        <taxon>eudicotyledons</taxon>
        <taxon>Gunneridae</taxon>
        <taxon>Pentapetalae</taxon>
        <taxon>rosids</taxon>
        <taxon>malvids</taxon>
        <taxon>Brassicales</taxon>
        <taxon>Brassicaceae</taxon>
        <taxon>Coluteocarpeae</taxon>
        <taxon>Microthlaspi</taxon>
    </lineage>
</organism>
<dbReference type="AlphaFoldDB" id="A0A6D2JLG5"/>
<evidence type="ECO:0000313" key="8">
    <source>
        <dbReference type="Proteomes" id="UP000467841"/>
    </source>
</evidence>
<protein>
    <recommendedName>
        <fullName evidence="6">SWIM-type domain-containing protein</fullName>
    </recommendedName>
</protein>
<dbReference type="PANTHER" id="PTHR31973:SF187">
    <property type="entry name" value="MUTATOR TRANSPOSASE MUDRA PROTEIN"/>
    <property type="match status" value="1"/>
</dbReference>
<sequence>MVVSAAWQFHVGGFRKIYADIRAASPACAVYLHKIGIAHWSRAHFPGERFNLMTCNAAEQLNKALRGGRNSPILELLKFIQDMMTRWFNARRIKSQKQRGACTPEVDKVLTANLAACKGSKINMVSSWSVQVVGRFGEKHQVQLKEKRCTCRMFDKLKIPCGHAKIAADSLGLPYSSMVGDTLKPTEWVLTYDDCVTPPEEGVDYDLPPELGQKNVMPPNTHRPSRRPKETRIPSTGEVPVSHSTFQGKTLLFTAHVQTNLYDFRRPELKIPSQTSVPDA</sequence>
<dbReference type="PANTHER" id="PTHR31973">
    <property type="entry name" value="POLYPROTEIN, PUTATIVE-RELATED"/>
    <property type="match status" value="1"/>
</dbReference>
<feature type="region of interest" description="Disordered" evidence="5">
    <location>
        <begin position="209"/>
        <end position="242"/>
    </location>
</feature>
<evidence type="ECO:0000256" key="2">
    <source>
        <dbReference type="ARBA" id="ARBA00022771"/>
    </source>
</evidence>
<evidence type="ECO:0000256" key="5">
    <source>
        <dbReference type="SAM" id="MobiDB-lite"/>
    </source>
</evidence>
<evidence type="ECO:0000313" key="7">
    <source>
        <dbReference type="EMBL" id="CAA7037321.1"/>
    </source>
</evidence>
<dbReference type="SMART" id="SM00575">
    <property type="entry name" value="ZnF_PMZ"/>
    <property type="match status" value="1"/>
</dbReference>
<gene>
    <name evidence="7" type="ORF">MERR_LOCUS24556</name>
</gene>
<dbReference type="Proteomes" id="UP000467841">
    <property type="component" value="Unassembled WGS sequence"/>
</dbReference>
<feature type="domain" description="SWIM-type" evidence="6">
    <location>
        <begin position="140"/>
        <end position="172"/>
    </location>
</feature>
<keyword evidence="3" id="KW-0862">Zinc</keyword>
<comment type="caution">
    <text evidence="7">The sequence shown here is derived from an EMBL/GenBank/DDBJ whole genome shotgun (WGS) entry which is preliminary data.</text>
</comment>
<accession>A0A6D2JLG5</accession>
<keyword evidence="1" id="KW-0479">Metal-binding</keyword>
<dbReference type="PROSITE" id="PS50966">
    <property type="entry name" value="ZF_SWIM"/>
    <property type="match status" value="1"/>
</dbReference>
<evidence type="ECO:0000259" key="6">
    <source>
        <dbReference type="PROSITE" id="PS50966"/>
    </source>
</evidence>
<name>A0A6D2JLG5_9BRAS</name>
<keyword evidence="2 4" id="KW-0863">Zinc-finger</keyword>
<dbReference type="InterPro" id="IPR006564">
    <property type="entry name" value="Znf_PMZ"/>
</dbReference>
<dbReference type="OrthoDB" id="1094581at2759"/>
<reference evidence="7" key="1">
    <citation type="submission" date="2020-01" db="EMBL/GenBank/DDBJ databases">
        <authorList>
            <person name="Mishra B."/>
        </authorList>
    </citation>
    <scope>NUCLEOTIDE SEQUENCE [LARGE SCALE GENOMIC DNA]</scope>
</reference>